<keyword evidence="8" id="KW-1185">Reference proteome</keyword>
<comment type="subcellular location">
    <subcellularLocation>
        <location evidence="1">Cell membrane</location>
        <topology evidence="1">Multi-pass membrane protein</topology>
    </subcellularLocation>
</comment>
<sequence>MFNEELIALTPALVLFCFTAAFTPGPNNILLTLSGAKFGVKRTMPHIFGIRVGMTVMHIVMLCGLGSLFSMLPILHVALQAIACGYILYLASKIIQSGAQVNSQVLLQPMSVNQAAVFQLINPKSMSMLLSLCSALTIPGELFWDSAILGLVVFNLVGICCAVFWVFAGKYINRYLHEPKRRSRFNIVMALLLVTCLPLIFI</sequence>
<feature type="transmembrane region" description="Helical" evidence="6">
    <location>
        <begin position="6"/>
        <end position="27"/>
    </location>
</feature>
<feature type="transmembrane region" description="Helical" evidence="6">
    <location>
        <begin position="184"/>
        <end position="201"/>
    </location>
</feature>
<proteinExistence type="predicted"/>
<evidence type="ECO:0000256" key="1">
    <source>
        <dbReference type="ARBA" id="ARBA00004651"/>
    </source>
</evidence>
<protein>
    <recommendedName>
        <fullName evidence="9">Lysine transporter LysE</fullName>
    </recommendedName>
</protein>
<dbReference type="InterPro" id="IPR001123">
    <property type="entry name" value="LeuE-type"/>
</dbReference>
<keyword evidence="5 6" id="KW-0472">Membrane</keyword>
<comment type="caution">
    <text evidence="7">The sequence shown here is derived from an EMBL/GenBank/DDBJ whole genome shotgun (WGS) entry which is preliminary data.</text>
</comment>
<accession>A0ABR9E9Y1</accession>
<feature type="transmembrane region" description="Helical" evidence="6">
    <location>
        <begin position="74"/>
        <end position="91"/>
    </location>
</feature>
<evidence type="ECO:0000256" key="6">
    <source>
        <dbReference type="SAM" id="Phobius"/>
    </source>
</evidence>
<reference evidence="7 8" key="1">
    <citation type="submission" date="2015-03" db="EMBL/GenBank/DDBJ databases">
        <title>Genome sequence of Pseudoalteromonas aurantia.</title>
        <authorList>
            <person name="Xie B.-B."/>
            <person name="Rong J.-C."/>
            <person name="Qin Q.-L."/>
            <person name="Zhang Y.-Z."/>
        </authorList>
    </citation>
    <scope>NUCLEOTIDE SEQUENCE [LARGE SCALE GENOMIC DNA]</scope>
    <source>
        <strain evidence="7 8">208</strain>
    </source>
</reference>
<keyword evidence="3 6" id="KW-0812">Transmembrane</keyword>
<evidence type="ECO:0008006" key="9">
    <source>
        <dbReference type="Google" id="ProtNLM"/>
    </source>
</evidence>
<gene>
    <name evidence="7" type="ORF">PAUR_a1214</name>
</gene>
<evidence type="ECO:0000256" key="4">
    <source>
        <dbReference type="ARBA" id="ARBA00022989"/>
    </source>
</evidence>
<evidence type="ECO:0000256" key="2">
    <source>
        <dbReference type="ARBA" id="ARBA00022475"/>
    </source>
</evidence>
<feature type="transmembrane region" description="Helical" evidence="6">
    <location>
        <begin position="150"/>
        <end position="172"/>
    </location>
</feature>
<dbReference type="EMBL" id="AQGV01000012">
    <property type="protein sequence ID" value="MBE0367776.1"/>
    <property type="molecule type" value="Genomic_DNA"/>
</dbReference>
<dbReference type="Pfam" id="PF01810">
    <property type="entry name" value="LysE"/>
    <property type="match status" value="1"/>
</dbReference>
<keyword evidence="4 6" id="KW-1133">Transmembrane helix</keyword>
<evidence type="ECO:0000313" key="8">
    <source>
        <dbReference type="Proteomes" id="UP000615755"/>
    </source>
</evidence>
<evidence type="ECO:0000256" key="3">
    <source>
        <dbReference type="ARBA" id="ARBA00022692"/>
    </source>
</evidence>
<evidence type="ECO:0000313" key="7">
    <source>
        <dbReference type="EMBL" id="MBE0367776.1"/>
    </source>
</evidence>
<evidence type="ECO:0000256" key="5">
    <source>
        <dbReference type="ARBA" id="ARBA00023136"/>
    </source>
</evidence>
<feature type="transmembrane region" description="Helical" evidence="6">
    <location>
        <begin position="48"/>
        <end position="68"/>
    </location>
</feature>
<dbReference type="PANTHER" id="PTHR30086">
    <property type="entry name" value="ARGININE EXPORTER PROTEIN ARGO"/>
    <property type="match status" value="1"/>
</dbReference>
<dbReference type="Proteomes" id="UP000615755">
    <property type="component" value="Unassembled WGS sequence"/>
</dbReference>
<dbReference type="PANTHER" id="PTHR30086:SF20">
    <property type="entry name" value="ARGININE EXPORTER PROTEIN ARGO-RELATED"/>
    <property type="match status" value="1"/>
</dbReference>
<keyword evidence="2" id="KW-1003">Cell membrane</keyword>
<name>A0ABR9E9Y1_9GAMM</name>
<organism evidence="7 8">
    <name type="scientific">Pseudoalteromonas aurantia 208</name>
    <dbReference type="NCBI Taxonomy" id="1314867"/>
    <lineage>
        <taxon>Bacteria</taxon>
        <taxon>Pseudomonadati</taxon>
        <taxon>Pseudomonadota</taxon>
        <taxon>Gammaproteobacteria</taxon>
        <taxon>Alteromonadales</taxon>
        <taxon>Pseudoalteromonadaceae</taxon>
        <taxon>Pseudoalteromonas</taxon>
    </lineage>
</organism>
<dbReference type="RefSeq" id="WP_318782600.1">
    <property type="nucleotide sequence ID" value="NZ_AQGV01000012.1"/>
</dbReference>